<dbReference type="EMBL" id="CP042914">
    <property type="protein sequence ID" value="QEG39369.1"/>
    <property type="molecule type" value="Genomic_DNA"/>
</dbReference>
<keyword evidence="4" id="KW-0997">Cell inner membrane</keyword>
<feature type="transmembrane region" description="Helical" evidence="9">
    <location>
        <begin position="69"/>
        <end position="89"/>
    </location>
</feature>
<feature type="transmembrane region" description="Helical" evidence="9">
    <location>
        <begin position="151"/>
        <end position="169"/>
    </location>
</feature>
<evidence type="ECO:0000256" key="8">
    <source>
        <dbReference type="ARBA" id="ARBA00035655"/>
    </source>
</evidence>
<dbReference type="GO" id="GO:0005886">
    <property type="term" value="C:plasma membrane"/>
    <property type="evidence" value="ECO:0007669"/>
    <property type="project" value="UniProtKB-SubCell"/>
</dbReference>
<evidence type="ECO:0000256" key="2">
    <source>
        <dbReference type="ARBA" id="ARBA00022448"/>
    </source>
</evidence>
<keyword evidence="3" id="KW-1003">Cell membrane</keyword>
<evidence type="ECO:0000256" key="3">
    <source>
        <dbReference type="ARBA" id="ARBA00022475"/>
    </source>
</evidence>
<sequence length="177" mass="18940">MKRVVTAKSWSPYLVGAGIGMHSWFAFLSADHPLGITTAMEHTAALAEQAVVPSLEENNKYFEQESPKIGWQWMLVLGVFIGGLVSSLASGDRNAPAVPPLWHQRFGPSKTKRFVAAFIGGVLLLLGARIAQGCTSGHGISGTLQLAASSWLFTAIIFATGIATAFTLYGREGRNHV</sequence>
<evidence type="ECO:0000256" key="5">
    <source>
        <dbReference type="ARBA" id="ARBA00022692"/>
    </source>
</evidence>
<feature type="transmembrane region" description="Helical" evidence="9">
    <location>
        <begin position="114"/>
        <end position="131"/>
    </location>
</feature>
<comment type="subcellular location">
    <subcellularLocation>
        <location evidence="1">Cell inner membrane</location>
        <topology evidence="1">Multi-pass membrane protein</topology>
    </subcellularLocation>
</comment>
<gene>
    <name evidence="10" type="ORF">UC8_13340</name>
</gene>
<keyword evidence="11" id="KW-1185">Reference proteome</keyword>
<dbReference type="InterPro" id="IPR007272">
    <property type="entry name" value="Sulf_transp_TsuA/YedE"/>
</dbReference>
<dbReference type="Proteomes" id="UP000325286">
    <property type="component" value="Chromosome"/>
</dbReference>
<name>A0A5B9QMR1_9BACT</name>
<reference evidence="10 11" key="1">
    <citation type="submission" date="2019-08" db="EMBL/GenBank/DDBJ databases">
        <title>Deep-cultivation of Planctomycetes and their phenomic and genomic characterization uncovers novel biology.</title>
        <authorList>
            <person name="Wiegand S."/>
            <person name="Jogler M."/>
            <person name="Boedeker C."/>
            <person name="Pinto D."/>
            <person name="Vollmers J."/>
            <person name="Rivas-Marin E."/>
            <person name="Kohn T."/>
            <person name="Peeters S.H."/>
            <person name="Heuer A."/>
            <person name="Rast P."/>
            <person name="Oberbeckmann S."/>
            <person name="Bunk B."/>
            <person name="Jeske O."/>
            <person name="Meyerdierks A."/>
            <person name="Storesund J.E."/>
            <person name="Kallscheuer N."/>
            <person name="Luecker S."/>
            <person name="Lage O.M."/>
            <person name="Pohl T."/>
            <person name="Merkel B.J."/>
            <person name="Hornburger P."/>
            <person name="Mueller R.-W."/>
            <person name="Bruemmer F."/>
            <person name="Labrenz M."/>
            <person name="Spormann A.M."/>
            <person name="Op den Camp H."/>
            <person name="Overmann J."/>
            <person name="Amann R."/>
            <person name="Jetten M.S.M."/>
            <person name="Mascher T."/>
            <person name="Medema M.H."/>
            <person name="Devos D.P."/>
            <person name="Kaster A.-K."/>
            <person name="Ovreas L."/>
            <person name="Rohde M."/>
            <person name="Galperin M.Y."/>
            <person name="Jogler C."/>
        </authorList>
    </citation>
    <scope>NUCLEOTIDE SEQUENCE [LARGE SCALE GENOMIC DNA]</scope>
    <source>
        <strain evidence="10 11">UC8</strain>
    </source>
</reference>
<accession>A0A5B9QMR1</accession>
<evidence type="ECO:0000256" key="4">
    <source>
        <dbReference type="ARBA" id="ARBA00022519"/>
    </source>
</evidence>
<evidence type="ECO:0000313" key="10">
    <source>
        <dbReference type="EMBL" id="QEG39369.1"/>
    </source>
</evidence>
<evidence type="ECO:0000256" key="6">
    <source>
        <dbReference type="ARBA" id="ARBA00022989"/>
    </source>
</evidence>
<evidence type="ECO:0000313" key="11">
    <source>
        <dbReference type="Proteomes" id="UP000325286"/>
    </source>
</evidence>
<organism evidence="10 11">
    <name type="scientific">Roseimaritima ulvae</name>
    <dbReference type="NCBI Taxonomy" id="980254"/>
    <lineage>
        <taxon>Bacteria</taxon>
        <taxon>Pseudomonadati</taxon>
        <taxon>Planctomycetota</taxon>
        <taxon>Planctomycetia</taxon>
        <taxon>Pirellulales</taxon>
        <taxon>Pirellulaceae</taxon>
        <taxon>Roseimaritima</taxon>
    </lineage>
</organism>
<keyword evidence="2" id="KW-0813">Transport</keyword>
<dbReference type="Pfam" id="PF04143">
    <property type="entry name" value="Sulf_transp"/>
    <property type="match status" value="1"/>
</dbReference>
<dbReference type="PANTHER" id="PTHR30574:SF1">
    <property type="entry name" value="SULPHUR TRANSPORT DOMAIN-CONTAINING PROTEIN"/>
    <property type="match status" value="1"/>
</dbReference>
<protein>
    <submittedName>
        <fullName evidence="10">Putative inner membrane protein</fullName>
    </submittedName>
</protein>
<evidence type="ECO:0000256" key="7">
    <source>
        <dbReference type="ARBA" id="ARBA00023136"/>
    </source>
</evidence>
<dbReference type="AlphaFoldDB" id="A0A5B9QMR1"/>
<keyword evidence="7 9" id="KW-0472">Membrane</keyword>
<dbReference type="KEGG" id="rul:UC8_13340"/>
<keyword evidence="6 9" id="KW-1133">Transmembrane helix</keyword>
<keyword evidence="5 9" id="KW-0812">Transmembrane</keyword>
<comment type="similarity">
    <text evidence="8">Belongs to the TsuA/YedE (TC 9.B.102) family.</text>
</comment>
<feature type="transmembrane region" description="Helical" evidence="9">
    <location>
        <begin position="12"/>
        <end position="30"/>
    </location>
</feature>
<evidence type="ECO:0000256" key="1">
    <source>
        <dbReference type="ARBA" id="ARBA00004429"/>
    </source>
</evidence>
<dbReference type="PANTHER" id="PTHR30574">
    <property type="entry name" value="INNER MEMBRANE PROTEIN YEDE"/>
    <property type="match status" value="1"/>
</dbReference>
<evidence type="ECO:0000256" key="9">
    <source>
        <dbReference type="SAM" id="Phobius"/>
    </source>
</evidence>
<proteinExistence type="inferred from homology"/>